<accession>I4D3N6</accession>
<dbReference type="Proteomes" id="UP000002892">
    <property type="component" value="Chromosome"/>
</dbReference>
<organism evidence="1 2">
    <name type="scientific">Desulfosporosinus acidiphilus (strain DSM 22704 / JCM 16185 / SJ4)</name>
    <dbReference type="NCBI Taxonomy" id="646529"/>
    <lineage>
        <taxon>Bacteria</taxon>
        <taxon>Bacillati</taxon>
        <taxon>Bacillota</taxon>
        <taxon>Clostridia</taxon>
        <taxon>Eubacteriales</taxon>
        <taxon>Desulfitobacteriaceae</taxon>
        <taxon>Desulfosporosinus</taxon>
    </lineage>
</organism>
<dbReference type="HOGENOM" id="CLU_2860343_0_0_9"/>
<proteinExistence type="predicted"/>
<dbReference type="EMBL" id="CP003639">
    <property type="protein sequence ID" value="AFM40410.1"/>
    <property type="molecule type" value="Genomic_DNA"/>
</dbReference>
<keyword evidence="2" id="KW-1185">Reference proteome</keyword>
<dbReference type="RefSeq" id="WP_014826417.1">
    <property type="nucleotide sequence ID" value="NC_018068.1"/>
</dbReference>
<protein>
    <submittedName>
        <fullName evidence="1">Uncharacterized protein</fullName>
    </submittedName>
</protein>
<gene>
    <name evidence="1" type="ordered locus">Desaci_1387</name>
</gene>
<evidence type="ECO:0000313" key="1">
    <source>
        <dbReference type="EMBL" id="AFM40410.1"/>
    </source>
</evidence>
<sequence>MKNLKCPSCGKARTAAELDAENARYYGDGCKPISEDYGKRFWLYRCPICGYAATGKDLKEYNKK</sequence>
<dbReference type="STRING" id="646529.Desaci_1387"/>
<reference evidence="1 2" key="1">
    <citation type="journal article" date="2012" name="J. Bacteriol.">
        <title>Complete genome sequences of Desulfosporosinus orientis DSM765T, Desulfosporosinus youngiae DSM17734T, Desulfosporosinus meridiei DSM13257T, and Desulfosporosinus acidiphilus DSM22704T.</title>
        <authorList>
            <person name="Pester M."/>
            <person name="Brambilla E."/>
            <person name="Alazard D."/>
            <person name="Rattei T."/>
            <person name="Weinmaier T."/>
            <person name="Han J."/>
            <person name="Lucas S."/>
            <person name="Lapidus A."/>
            <person name="Cheng J.F."/>
            <person name="Goodwin L."/>
            <person name="Pitluck S."/>
            <person name="Peters L."/>
            <person name="Ovchinnikova G."/>
            <person name="Teshima H."/>
            <person name="Detter J.C."/>
            <person name="Han C.S."/>
            <person name="Tapia R."/>
            <person name="Land M.L."/>
            <person name="Hauser L."/>
            <person name="Kyrpides N.C."/>
            <person name="Ivanova N.N."/>
            <person name="Pagani I."/>
            <person name="Huntmann M."/>
            <person name="Wei C.L."/>
            <person name="Davenport K.W."/>
            <person name="Daligault H."/>
            <person name="Chain P.S."/>
            <person name="Chen A."/>
            <person name="Mavromatis K."/>
            <person name="Markowitz V."/>
            <person name="Szeto E."/>
            <person name="Mikhailova N."/>
            <person name="Pati A."/>
            <person name="Wagner M."/>
            <person name="Woyke T."/>
            <person name="Ollivier B."/>
            <person name="Klenk H.P."/>
            <person name="Spring S."/>
            <person name="Loy A."/>
        </authorList>
    </citation>
    <scope>NUCLEOTIDE SEQUENCE [LARGE SCALE GENOMIC DNA]</scope>
    <source>
        <strain evidence="2">DSM 22704 / JCM 16185 / SJ4</strain>
    </source>
</reference>
<evidence type="ECO:0000313" key="2">
    <source>
        <dbReference type="Proteomes" id="UP000002892"/>
    </source>
</evidence>
<name>I4D3N6_DESAJ</name>
<dbReference type="KEGG" id="dai:Desaci_1387"/>
<dbReference type="AlphaFoldDB" id="I4D3N6"/>